<dbReference type="NCBIfam" id="TIGR02570">
    <property type="entry name" value="cas7_GSU0053"/>
    <property type="match status" value="1"/>
</dbReference>
<sequence length="169" mass="18167">MLHGCADTSFDAGIRIDVELEPLAGDGDPVKPAIYAGGSYQLDRRWATPTDAEPTDVIVVDNVPSQANRLEEALRCHRTAVGIPELVLDLSDPDHLPAHLPRRLSSLQVPHRNGDAYLRDATLDGKDFMKTDLGKAIFTATAENCGALVAWFRLVPAGTALRVLAISSG</sequence>
<protein>
    <submittedName>
        <fullName evidence="1">Uncharacterized protein</fullName>
    </submittedName>
</protein>
<dbReference type="PATRIC" id="fig|1604020.3.peg.1932"/>
<dbReference type="Proteomes" id="UP000035067">
    <property type="component" value="Unassembled WGS sequence"/>
</dbReference>
<dbReference type="InterPro" id="IPR013403">
    <property type="entry name" value="CRISPR-assoc_prot_Csb1/Cas7u"/>
</dbReference>
<accession>A0A0G2HM66</accession>
<dbReference type="Pfam" id="PF09617">
    <property type="entry name" value="Cas_GSU0053"/>
    <property type="match status" value="1"/>
</dbReference>
<reference evidence="1 2" key="1">
    <citation type="submission" date="2015-01" db="EMBL/GenBank/DDBJ databases">
        <title>Lifestyle Evolution in Cyanobacterial Symbionts of Sponges.</title>
        <authorList>
            <person name="Burgsdorf I."/>
            <person name="Slaby B.M."/>
            <person name="Handley K.M."/>
            <person name="Haber M."/>
            <person name="Blom J."/>
            <person name="Marshall C.W."/>
            <person name="Gilbert J.A."/>
            <person name="Hentschel U."/>
            <person name="Steindler L."/>
        </authorList>
    </citation>
    <scope>NUCLEOTIDE SEQUENCE [LARGE SCALE GENOMIC DNA]</scope>
    <source>
        <strain evidence="1">SP3</strain>
    </source>
</reference>
<comment type="caution">
    <text evidence="1">The sequence shown here is derived from an EMBL/GenBank/DDBJ whole genome shotgun (WGS) entry which is preliminary data.</text>
</comment>
<evidence type="ECO:0000313" key="1">
    <source>
        <dbReference type="EMBL" id="KKZ12974.1"/>
    </source>
</evidence>
<gene>
    <name evidence="1" type="ORF">TE42_02090</name>
</gene>
<dbReference type="AlphaFoldDB" id="A0A0G2HM66"/>
<proteinExistence type="predicted"/>
<evidence type="ECO:0000313" key="2">
    <source>
        <dbReference type="Proteomes" id="UP000035067"/>
    </source>
</evidence>
<dbReference type="EMBL" id="JXQG01000007">
    <property type="protein sequence ID" value="KKZ12974.1"/>
    <property type="molecule type" value="Genomic_DNA"/>
</dbReference>
<name>A0A0G2HM66_9SYNE</name>
<organism evidence="1 2">
    <name type="scientific">Candidatus Synechococcus spongiarum SP3</name>
    <dbReference type="NCBI Taxonomy" id="1604020"/>
    <lineage>
        <taxon>Bacteria</taxon>
        <taxon>Bacillati</taxon>
        <taxon>Cyanobacteriota</taxon>
        <taxon>Cyanophyceae</taxon>
        <taxon>Synechococcales</taxon>
        <taxon>Synechococcaceae</taxon>
        <taxon>Synechococcus</taxon>
    </lineage>
</organism>